<proteinExistence type="predicted"/>
<keyword evidence="6" id="KW-1185">Reference proteome</keyword>
<dbReference type="InterPro" id="IPR036390">
    <property type="entry name" value="WH_DNA-bd_sf"/>
</dbReference>
<feature type="domain" description="HTH marR-type" evidence="4">
    <location>
        <begin position="1"/>
        <end position="136"/>
    </location>
</feature>
<dbReference type="InterPro" id="IPR023187">
    <property type="entry name" value="Tscrpt_reg_MarR-type_CS"/>
</dbReference>
<reference evidence="5 6" key="1">
    <citation type="submission" date="2020-09" db="EMBL/GenBank/DDBJ databases">
        <title>novel species in genus Nocardioides.</title>
        <authorList>
            <person name="Zhang G."/>
        </authorList>
    </citation>
    <scope>NUCLEOTIDE SEQUENCE [LARGE SCALE GENOMIC DNA]</scope>
    <source>
        <strain evidence="5 6">19197</strain>
    </source>
</reference>
<dbReference type="Pfam" id="PF01047">
    <property type="entry name" value="MarR"/>
    <property type="match status" value="1"/>
</dbReference>
<evidence type="ECO:0000313" key="5">
    <source>
        <dbReference type="EMBL" id="MBD3916292.1"/>
    </source>
</evidence>
<dbReference type="PANTHER" id="PTHR42756">
    <property type="entry name" value="TRANSCRIPTIONAL REGULATOR, MARR"/>
    <property type="match status" value="1"/>
</dbReference>
<dbReference type="EMBL" id="JACXYY010000007">
    <property type="protein sequence ID" value="MBD3916292.1"/>
    <property type="molecule type" value="Genomic_DNA"/>
</dbReference>
<evidence type="ECO:0000259" key="4">
    <source>
        <dbReference type="PROSITE" id="PS50995"/>
    </source>
</evidence>
<organism evidence="5 6">
    <name type="scientific">Nocardioides hwasunensis</name>
    <dbReference type="NCBI Taxonomy" id="397258"/>
    <lineage>
        <taxon>Bacteria</taxon>
        <taxon>Bacillati</taxon>
        <taxon>Actinomycetota</taxon>
        <taxon>Actinomycetes</taxon>
        <taxon>Propionibacteriales</taxon>
        <taxon>Nocardioidaceae</taxon>
        <taxon>Nocardioides</taxon>
    </lineage>
</organism>
<gene>
    <name evidence="5" type="ORF">IEZ25_16865</name>
</gene>
<evidence type="ECO:0000256" key="1">
    <source>
        <dbReference type="ARBA" id="ARBA00023015"/>
    </source>
</evidence>
<dbReference type="InterPro" id="IPR000835">
    <property type="entry name" value="HTH_MarR-typ"/>
</dbReference>
<keyword evidence="2" id="KW-0238">DNA-binding</keyword>
<dbReference type="SUPFAM" id="SSF46785">
    <property type="entry name" value="Winged helix' DNA-binding domain"/>
    <property type="match status" value="1"/>
</dbReference>
<dbReference type="PROSITE" id="PS01117">
    <property type="entry name" value="HTH_MARR_1"/>
    <property type="match status" value="1"/>
</dbReference>
<dbReference type="PROSITE" id="PS50995">
    <property type="entry name" value="HTH_MARR_2"/>
    <property type="match status" value="1"/>
</dbReference>
<dbReference type="Gene3D" id="1.10.10.10">
    <property type="entry name" value="Winged helix-like DNA-binding domain superfamily/Winged helix DNA-binding domain"/>
    <property type="match status" value="1"/>
</dbReference>
<comment type="caution">
    <text evidence="5">The sequence shown here is derived from an EMBL/GenBank/DDBJ whole genome shotgun (WGS) entry which is preliminary data.</text>
</comment>
<evidence type="ECO:0000256" key="2">
    <source>
        <dbReference type="ARBA" id="ARBA00023125"/>
    </source>
</evidence>
<name>A0ABR8MJX8_9ACTN</name>
<dbReference type="SMART" id="SM00347">
    <property type="entry name" value="HTH_MARR"/>
    <property type="match status" value="1"/>
</dbReference>
<protein>
    <submittedName>
        <fullName evidence="5">MarR family transcriptional regulator</fullName>
    </submittedName>
</protein>
<evidence type="ECO:0000256" key="3">
    <source>
        <dbReference type="ARBA" id="ARBA00023163"/>
    </source>
</evidence>
<dbReference type="PANTHER" id="PTHR42756:SF1">
    <property type="entry name" value="TRANSCRIPTIONAL REPRESSOR OF EMRAB OPERON"/>
    <property type="match status" value="1"/>
</dbReference>
<sequence>MPDLTDVLDHVLQLAHLVQADLARFEREQGLTTSRVHLLWVLGTTGPTTQQVLASALDVTPRNVTGLVDGLVASGHVTREPHPGDRRATLVTTTQLGSRAVHDLRASHAELAARLFGDVPERRLATFDQVLAATVQRFADLVEDDATGPAPS</sequence>
<keyword evidence="3" id="KW-0804">Transcription</keyword>
<dbReference type="InterPro" id="IPR036388">
    <property type="entry name" value="WH-like_DNA-bd_sf"/>
</dbReference>
<accession>A0ABR8MJX8</accession>
<evidence type="ECO:0000313" key="6">
    <source>
        <dbReference type="Proteomes" id="UP000649289"/>
    </source>
</evidence>
<dbReference type="RefSeq" id="WP_191200622.1">
    <property type="nucleotide sequence ID" value="NZ_BAAAPA010000001.1"/>
</dbReference>
<dbReference type="Proteomes" id="UP000649289">
    <property type="component" value="Unassembled WGS sequence"/>
</dbReference>
<keyword evidence="1" id="KW-0805">Transcription regulation</keyword>